<dbReference type="HOGENOM" id="CLU_2230580_0_0_6"/>
<dbReference type="EMBL" id="ATGI01000010">
    <property type="protein sequence ID" value="EPF75977.1"/>
    <property type="molecule type" value="Genomic_DNA"/>
</dbReference>
<evidence type="ECO:0008006" key="4">
    <source>
        <dbReference type="Google" id="ProtNLM"/>
    </source>
</evidence>
<keyword evidence="1" id="KW-1133">Transmembrane helix</keyword>
<keyword evidence="1" id="KW-0812">Transmembrane</keyword>
<gene>
    <name evidence="2" type="ORF">F945_01199</name>
</gene>
<dbReference type="Proteomes" id="UP000014568">
    <property type="component" value="Unassembled WGS sequence"/>
</dbReference>
<evidence type="ECO:0000256" key="1">
    <source>
        <dbReference type="SAM" id="Phobius"/>
    </source>
</evidence>
<reference evidence="2 3" key="1">
    <citation type="submission" date="2013-06" db="EMBL/GenBank/DDBJ databases">
        <title>The Genome Sequence of Acinetobacter rudis CIP 110305.</title>
        <authorList>
            <consortium name="The Broad Institute Genome Sequencing Platform"/>
            <consortium name="The Broad Institute Genome Sequencing Center for Infectious Disease"/>
            <person name="Cerqueira G."/>
            <person name="Feldgarden M."/>
            <person name="Courvalin P."/>
            <person name="Perichon B."/>
            <person name="Grillot-Courvalin C."/>
            <person name="Clermont D."/>
            <person name="Rocha E."/>
            <person name="Yoon E.-J."/>
            <person name="Nemec A."/>
            <person name="Young S.K."/>
            <person name="Zeng Q."/>
            <person name="Gargeya S."/>
            <person name="Fitzgerald M."/>
            <person name="Abouelleil A."/>
            <person name="Alvarado L."/>
            <person name="Berlin A.M."/>
            <person name="Chapman S.B."/>
            <person name="Dewar J."/>
            <person name="Goldberg J."/>
            <person name="Griggs A."/>
            <person name="Gujja S."/>
            <person name="Hansen M."/>
            <person name="Howarth C."/>
            <person name="Imamovic A."/>
            <person name="Larimer J."/>
            <person name="McCowan C."/>
            <person name="Murphy C."/>
            <person name="Pearson M."/>
            <person name="Priest M."/>
            <person name="Roberts A."/>
            <person name="Saif S."/>
            <person name="Shea T."/>
            <person name="Sykes S."/>
            <person name="Wortman J."/>
            <person name="Nusbaum C."/>
            <person name="Birren B."/>
        </authorList>
    </citation>
    <scope>NUCLEOTIDE SEQUENCE [LARGE SCALE GENOMIC DNA]</scope>
    <source>
        <strain evidence="2 3">CIP 110305</strain>
    </source>
</reference>
<dbReference type="OrthoDB" id="6711686at2"/>
<sequence length="105" mass="12006">MKLLPNISKTIFHSFIFALGGAPTIAMWLSTERVADPELFFSAFISLTVLLACVLLPIIFIQNIFLLIKRQSPIVEDKVAHLSWFYLILNVICLIYWLLRVANLI</sequence>
<dbReference type="RefSeq" id="WP_016655614.1">
    <property type="nucleotide sequence ID" value="NZ_KE340352.1"/>
</dbReference>
<evidence type="ECO:0000313" key="2">
    <source>
        <dbReference type="EMBL" id="EPF75977.1"/>
    </source>
</evidence>
<comment type="caution">
    <text evidence="2">The sequence shown here is derived from an EMBL/GenBank/DDBJ whole genome shotgun (WGS) entry which is preliminary data.</text>
</comment>
<dbReference type="STRING" id="632955.GCA_000829675_01999"/>
<accession>S3N7Y9</accession>
<feature type="transmembrane region" description="Helical" evidence="1">
    <location>
        <begin position="12"/>
        <end position="29"/>
    </location>
</feature>
<evidence type="ECO:0000313" key="3">
    <source>
        <dbReference type="Proteomes" id="UP000014568"/>
    </source>
</evidence>
<dbReference type="eggNOG" id="ENOG5031RM3">
    <property type="taxonomic scope" value="Bacteria"/>
</dbReference>
<feature type="transmembrane region" description="Helical" evidence="1">
    <location>
        <begin position="41"/>
        <end position="67"/>
    </location>
</feature>
<protein>
    <recommendedName>
        <fullName evidence="4">DUF1705 domain-containing protein</fullName>
    </recommendedName>
</protein>
<name>S3N7Y9_9GAMM</name>
<proteinExistence type="predicted"/>
<organism evidence="2 3">
    <name type="scientific">Acinetobacter rudis CIP 110305</name>
    <dbReference type="NCBI Taxonomy" id="421052"/>
    <lineage>
        <taxon>Bacteria</taxon>
        <taxon>Pseudomonadati</taxon>
        <taxon>Pseudomonadota</taxon>
        <taxon>Gammaproteobacteria</taxon>
        <taxon>Moraxellales</taxon>
        <taxon>Moraxellaceae</taxon>
        <taxon>Acinetobacter</taxon>
    </lineage>
</organism>
<dbReference type="AlphaFoldDB" id="S3N7Y9"/>
<feature type="transmembrane region" description="Helical" evidence="1">
    <location>
        <begin position="79"/>
        <end position="99"/>
    </location>
</feature>
<keyword evidence="1" id="KW-0472">Membrane</keyword>
<keyword evidence="3" id="KW-1185">Reference proteome</keyword>